<dbReference type="InParanoid" id="B8CCW0"/>
<evidence type="ECO:0000313" key="3">
    <source>
        <dbReference type="Proteomes" id="UP000001449"/>
    </source>
</evidence>
<evidence type="ECO:0000313" key="2">
    <source>
        <dbReference type="EMBL" id="EED88844.1"/>
    </source>
</evidence>
<proteinExistence type="predicted"/>
<dbReference type="Proteomes" id="UP000001449">
    <property type="component" value="Chromosome 14"/>
</dbReference>
<evidence type="ECO:0000259" key="1">
    <source>
        <dbReference type="PROSITE" id="PS50097"/>
    </source>
</evidence>
<dbReference type="Gene3D" id="3.30.710.10">
    <property type="entry name" value="Potassium Channel Kv1.1, Chain A"/>
    <property type="match status" value="1"/>
</dbReference>
<organism evidence="2 3">
    <name type="scientific">Thalassiosira pseudonana</name>
    <name type="common">Marine diatom</name>
    <name type="synonym">Cyclotella nana</name>
    <dbReference type="NCBI Taxonomy" id="35128"/>
    <lineage>
        <taxon>Eukaryota</taxon>
        <taxon>Sar</taxon>
        <taxon>Stramenopiles</taxon>
        <taxon>Ochrophyta</taxon>
        <taxon>Bacillariophyta</taxon>
        <taxon>Coscinodiscophyceae</taxon>
        <taxon>Thalassiosirophycidae</taxon>
        <taxon>Thalassiosirales</taxon>
        <taxon>Thalassiosiraceae</taxon>
        <taxon>Thalassiosira</taxon>
    </lineage>
</organism>
<keyword evidence="3" id="KW-1185">Reference proteome</keyword>
<dbReference type="InterPro" id="IPR011333">
    <property type="entry name" value="SKP1/BTB/POZ_sf"/>
</dbReference>
<reference evidence="2 3" key="2">
    <citation type="journal article" date="2008" name="Nature">
        <title>The Phaeodactylum genome reveals the evolutionary history of diatom genomes.</title>
        <authorList>
            <person name="Bowler C."/>
            <person name="Allen A.E."/>
            <person name="Badger J.H."/>
            <person name="Grimwood J."/>
            <person name="Jabbari K."/>
            <person name="Kuo A."/>
            <person name="Maheswari U."/>
            <person name="Martens C."/>
            <person name="Maumus F."/>
            <person name="Otillar R.P."/>
            <person name="Rayko E."/>
            <person name="Salamov A."/>
            <person name="Vandepoele K."/>
            <person name="Beszteri B."/>
            <person name="Gruber A."/>
            <person name="Heijde M."/>
            <person name="Katinka M."/>
            <person name="Mock T."/>
            <person name="Valentin K."/>
            <person name="Verret F."/>
            <person name="Berges J.A."/>
            <person name="Brownlee C."/>
            <person name="Cadoret J.P."/>
            <person name="Chiovitti A."/>
            <person name="Choi C.J."/>
            <person name="Coesel S."/>
            <person name="De Martino A."/>
            <person name="Detter J.C."/>
            <person name="Durkin C."/>
            <person name="Falciatore A."/>
            <person name="Fournet J."/>
            <person name="Haruta M."/>
            <person name="Huysman M.J."/>
            <person name="Jenkins B.D."/>
            <person name="Jiroutova K."/>
            <person name="Jorgensen R.E."/>
            <person name="Joubert Y."/>
            <person name="Kaplan A."/>
            <person name="Kroger N."/>
            <person name="Kroth P.G."/>
            <person name="La Roche J."/>
            <person name="Lindquist E."/>
            <person name="Lommer M."/>
            <person name="Martin-Jezequel V."/>
            <person name="Lopez P.J."/>
            <person name="Lucas S."/>
            <person name="Mangogna M."/>
            <person name="McGinnis K."/>
            <person name="Medlin L.K."/>
            <person name="Montsant A."/>
            <person name="Oudot-Le Secq M.P."/>
            <person name="Napoli C."/>
            <person name="Obornik M."/>
            <person name="Parker M.S."/>
            <person name="Petit J.L."/>
            <person name="Porcel B.M."/>
            <person name="Poulsen N."/>
            <person name="Robison M."/>
            <person name="Rychlewski L."/>
            <person name="Rynearson T.A."/>
            <person name="Schmutz J."/>
            <person name="Shapiro H."/>
            <person name="Siaut M."/>
            <person name="Stanley M."/>
            <person name="Sussman M.R."/>
            <person name="Taylor A.R."/>
            <person name="Vardi A."/>
            <person name="von Dassow P."/>
            <person name="Vyverman W."/>
            <person name="Willis A."/>
            <person name="Wyrwicz L.S."/>
            <person name="Rokhsar D.S."/>
            <person name="Weissenbach J."/>
            <person name="Armbrust E.V."/>
            <person name="Green B.R."/>
            <person name="Van de Peer Y."/>
            <person name="Grigoriev I.V."/>
        </authorList>
    </citation>
    <scope>NUCLEOTIDE SEQUENCE [LARGE SCALE GENOMIC DNA]</scope>
    <source>
        <strain evidence="2 3">CCMP1335</strain>
    </source>
</reference>
<sequence>MPDNNTATVKFNVGGRAFEVSRSLLDKYSDTVLGRTVSETWQEDAEKPVFIDRNGDLFSQVLDFMRYGSIELSSATPKSMFDRELDFYGITAEEGSVQHQSLAKVTEEFSCWKSKCDMFRLALECYHQYGLRSGEVQVRICKDHALFSTDHITEEEREMLCLYLDVYFGLVMPAENSDTFNRNWFYVCRKE</sequence>
<dbReference type="PANTHER" id="PTHR14499">
    <property type="entry name" value="POTASSIUM CHANNEL TETRAMERIZATION DOMAIN-CONTAINING"/>
    <property type="match status" value="1"/>
</dbReference>
<dbReference type="InterPro" id="IPR003131">
    <property type="entry name" value="T1-type_BTB"/>
</dbReference>
<reference evidence="2 3" key="1">
    <citation type="journal article" date="2004" name="Science">
        <title>The genome of the diatom Thalassiosira pseudonana: ecology, evolution, and metabolism.</title>
        <authorList>
            <person name="Armbrust E.V."/>
            <person name="Berges J.A."/>
            <person name="Bowler C."/>
            <person name="Green B.R."/>
            <person name="Martinez D."/>
            <person name="Putnam N.H."/>
            <person name="Zhou S."/>
            <person name="Allen A.E."/>
            <person name="Apt K.E."/>
            <person name="Bechner M."/>
            <person name="Brzezinski M.A."/>
            <person name="Chaal B.K."/>
            <person name="Chiovitti A."/>
            <person name="Davis A.K."/>
            <person name="Demarest M.S."/>
            <person name="Detter J.C."/>
            <person name="Glavina T."/>
            <person name="Goodstein D."/>
            <person name="Hadi M.Z."/>
            <person name="Hellsten U."/>
            <person name="Hildebrand M."/>
            <person name="Jenkins B.D."/>
            <person name="Jurka J."/>
            <person name="Kapitonov V.V."/>
            <person name="Kroger N."/>
            <person name="Lau W.W."/>
            <person name="Lane T.W."/>
            <person name="Larimer F.W."/>
            <person name="Lippmeier J.C."/>
            <person name="Lucas S."/>
            <person name="Medina M."/>
            <person name="Montsant A."/>
            <person name="Obornik M."/>
            <person name="Parker M.S."/>
            <person name="Palenik B."/>
            <person name="Pazour G.J."/>
            <person name="Richardson P.M."/>
            <person name="Rynearson T.A."/>
            <person name="Saito M.A."/>
            <person name="Schwartz D.C."/>
            <person name="Thamatrakoln K."/>
            <person name="Valentin K."/>
            <person name="Vardi A."/>
            <person name="Wilkerson F.P."/>
            <person name="Rokhsar D.S."/>
        </authorList>
    </citation>
    <scope>NUCLEOTIDE SEQUENCE [LARGE SCALE GENOMIC DNA]</scope>
    <source>
        <strain evidence="2 3">CCMP1335</strain>
    </source>
</reference>
<dbReference type="AlphaFoldDB" id="B8CCW0"/>
<dbReference type="GeneID" id="7451597"/>
<dbReference type="CDD" id="cd18316">
    <property type="entry name" value="BTB_POZ_KCTD-like"/>
    <property type="match status" value="1"/>
</dbReference>
<gene>
    <name evidence="2" type="ORF">THAPSDRAFT_9998</name>
</gene>
<dbReference type="GO" id="GO:0051260">
    <property type="term" value="P:protein homooligomerization"/>
    <property type="evidence" value="ECO:0007669"/>
    <property type="project" value="InterPro"/>
</dbReference>
<name>B8CCW0_THAPS</name>
<accession>B8CCW0</accession>
<dbReference type="PaxDb" id="35128-Thaps9998"/>
<dbReference type="SUPFAM" id="SSF54695">
    <property type="entry name" value="POZ domain"/>
    <property type="match status" value="1"/>
</dbReference>
<dbReference type="InterPro" id="IPR000210">
    <property type="entry name" value="BTB/POZ_dom"/>
</dbReference>
<dbReference type="HOGENOM" id="CLU_1424147_0_0_1"/>
<dbReference type="EMBL" id="CM000649">
    <property type="protein sequence ID" value="EED88844.1"/>
    <property type="molecule type" value="Genomic_DNA"/>
</dbReference>
<dbReference type="Pfam" id="PF02214">
    <property type="entry name" value="BTB_2"/>
    <property type="match status" value="1"/>
</dbReference>
<dbReference type="SMART" id="SM00225">
    <property type="entry name" value="BTB"/>
    <property type="match status" value="1"/>
</dbReference>
<feature type="domain" description="BTB" evidence="1">
    <location>
        <begin position="7"/>
        <end position="74"/>
    </location>
</feature>
<dbReference type="KEGG" id="tps:THAPSDRAFT_9998"/>
<protein>
    <recommendedName>
        <fullName evidence="1">BTB domain-containing protein</fullName>
    </recommendedName>
</protein>
<dbReference type="eggNOG" id="KOG2714">
    <property type="taxonomic scope" value="Eukaryota"/>
</dbReference>
<dbReference type="PANTHER" id="PTHR14499:SF136">
    <property type="entry name" value="GH08630P"/>
    <property type="match status" value="1"/>
</dbReference>
<dbReference type="PROSITE" id="PS50097">
    <property type="entry name" value="BTB"/>
    <property type="match status" value="1"/>
</dbReference>
<dbReference type="RefSeq" id="XP_002293835.1">
    <property type="nucleotide sequence ID" value="XM_002293799.1"/>
</dbReference>